<dbReference type="InterPro" id="IPR006282">
    <property type="entry name" value="Thi_PPkinase"/>
</dbReference>
<accession>A0A0S7B8X1</accession>
<evidence type="ECO:0000313" key="7">
    <source>
        <dbReference type="EMBL" id="GAP13815.1"/>
    </source>
</evidence>
<dbReference type="Pfam" id="PF04265">
    <property type="entry name" value="TPK_B1_binding"/>
    <property type="match status" value="1"/>
</dbReference>
<dbReference type="NCBIfam" id="TIGR01378">
    <property type="entry name" value="thi_PPkinase"/>
    <property type="match status" value="1"/>
</dbReference>
<keyword evidence="3 7" id="KW-0418">Kinase</keyword>
<dbReference type="PANTHER" id="PTHR41299:SF1">
    <property type="entry name" value="THIAMINE PYROPHOSPHOKINASE"/>
    <property type="match status" value="1"/>
</dbReference>
<dbReference type="RefSeq" id="WP_075073127.1">
    <property type="nucleotide sequence ID" value="NZ_DF967972.1"/>
</dbReference>
<name>A0A0S7B8X1_9CHLR</name>
<keyword evidence="8" id="KW-1185">Reference proteome</keyword>
<dbReference type="SUPFAM" id="SSF63862">
    <property type="entry name" value="Thiamin pyrophosphokinase, substrate-binding domain"/>
    <property type="match status" value="1"/>
</dbReference>
<organism evidence="7">
    <name type="scientific">Longilinea arvoryzae</name>
    <dbReference type="NCBI Taxonomy" id="360412"/>
    <lineage>
        <taxon>Bacteria</taxon>
        <taxon>Bacillati</taxon>
        <taxon>Chloroflexota</taxon>
        <taxon>Anaerolineae</taxon>
        <taxon>Anaerolineales</taxon>
        <taxon>Anaerolineaceae</taxon>
        <taxon>Longilinea</taxon>
    </lineage>
</organism>
<evidence type="ECO:0000256" key="4">
    <source>
        <dbReference type="ARBA" id="ARBA00022840"/>
    </source>
</evidence>
<dbReference type="GO" id="GO:0030975">
    <property type="term" value="F:thiamine binding"/>
    <property type="evidence" value="ECO:0007669"/>
    <property type="project" value="InterPro"/>
</dbReference>
<reference evidence="7" key="1">
    <citation type="submission" date="2015-07" db="EMBL/GenBank/DDBJ databases">
        <title>Draft Genome Sequences of Anaerolinea thermolimosa IMO-1, Bellilinea caldifistulae GOMI-1, Leptolinea tardivitalis YMTK-2, Levilinea saccharolytica KIBI-1,Longilinea arvoryzae KOME-1, Previously Described as Members of the Anaerolineaceae (Chloroflexi).</title>
        <authorList>
            <person name="Sekiguchi Y."/>
            <person name="Ohashi A."/>
            <person name="Matsuura N."/>
            <person name="Tourlousse M.D."/>
        </authorList>
    </citation>
    <scope>NUCLEOTIDE SEQUENCE [LARGE SCALE GENOMIC DNA]</scope>
    <source>
        <strain evidence="7">KOME-1</strain>
    </source>
</reference>
<dbReference type="GO" id="GO:0005524">
    <property type="term" value="F:ATP binding"/>
    <property type="evidence" value="ECO:0007669"/>
    <property type="project" value="UniProtKB-KW"/>
</dbReference>
<protein>
    <recommendedName>
        <fullName evidence="5">Thiamine diphosphokinase</fullName>
        <ecNumber evidence="5">2.7.6.2</ecNumber>
    </recommendedName>
</protein>
<dbReference type="InterPro" id="IPR036371">
    <property type="entry name" value="TPK_B1-bd_sf"/>
</dbReference>
<dbReference type="InterPro" id="IPR007373">
    <property type="entry name" value="Thiamin_PyroPKinase_B1-bd"/>
</dbReference>
<dbReference type="Pfam" id="PF04263">
    <property type="entry name" value="TPK_catalytic"/>
    <property type="match status" value="1"/>
</dbReference>
<proteinExistence type="predicted"/>
<keyword evidence="2" id="KW-0547">Nucleotide-binding</keyword>
<dbReference type="SMART" id="SM00983">
    <property type="entry name" value="TPK_B1_binding"/>
    <property type="match status" value="1"/>
</dbReference>
<dbReference type="PANTHER" id="PTHR41299">
    <property type="entry name" value="THIAMINE PYROPHOSPHOKINASE"/>
    <property type="match status" value="1"/>
</dbReference>
<dbReference type="GO" id="GO:0009229">
    <property type="term" value="P:thiamine diphosphate biosynthetic process"/>
    <property type="evidence" value="ECO:0007669"/>
    <property type="project" value="InterPro"/>
</dbReference>
<dbReference type="AlphaFoldDB" id="A0A0S7B8X1"/>
<dbReference type="EMBL" id="DF967972">
    <property type="protein sequence ID" value="GAP13815.1"/>
    <property type="molecule type" value="Genomic_DNA"/>
</dbReference>
<evidence type="ECO:0000256" key="2">
    <source>
        <dbReference type="ARBA" id="ARBA00022741"/>
    </source>
</evidence>
<dbReference type="GO" id="GO:0004788">
    <property type="term" value="F:thiamine diphosphokinase activity"/>
    <property type="evidence" value="ECO:0007669"/>
    <property type="project" value="UniProtKB-UniRule"/>
</dbReference>
<dbReference type="CDD" id="cd07995">
    <property type="entry name" value="TPK"/>
    <property type="match status" value="1"/>
</dbReference>
<evidence type="ECO:0000259" key="6">
    <source>
        <dbReference type="SMART" id="SM00983"/>
    </source>
</evidence>
<dbReference type="STRING" id="360412.LARV_01571"/>
<dbReference type="GO" id="GO:0006772">
    <property type="term" value="P:thiamine metabolic process"/>
    <property type="evidence" value="ECO:0007669"/>
    <property type="project" value="UniProtKB-UniRule"/>
</dbReference>
<keyword evidence="4" id="KW-0067">ATP-binding</keyword>
<evidence type="ECO:0000313" key="8">
    <source>
        <dbReference type="Proteomes" id="UP000055060"/>
    </source>
</evidence>
<evidence type="ECO:0000256" key="5">
    <source>
        <dbReference type="NCBIfam" id="TIGR01378"/>
    </source>
</evidence>
<dbReference type="GO" id="GO:0016301">
    <property type="term" value="F:kinase activity"/>
    <property type="evidence" value="ECO:0007669"/>
    <property type="project" value="UniProtKB-KW"/>
</dbReference>
<gene>
    <name evidence="7" type="ORF">LARV_01571</name>
</gene>
<dbReference type="Gene3D" id="3.40.50.10240">
    <property type="entry name" value="Thiamin pyrophosphokinase, catalytic domain"/>
    <property type="match status" value="1"/>
</dbReference>
<dbReference type="EC" id="2.7.6.2" evidence="5"/>
<evidence type="ECO:0000256" key="1">
    <source>
        <dbReference type="ARBA" id="ARBA00022679"/>
    </source>
</evidence>
<feature type="domain" description="Thiamin pyrophosphokinase thiamin-binding" evidence="6">
    <location>
        <begin position="150"/>
        <end position="209"/>
    </location>
</feature>
<dbReference type="InterPro" id="IPR036759">
    <property type="entry name" value="TPK_catalytic_sf"/>
</dbReference>
<dbReference type="InterPro" id="IPR053149">
    <property type="entry name" value="TPK"/>
</dbReference>
<sequence length="216" mass="23713">MPTAKRAVIFVNGRLRSPGKMAALLRPEDVLIAVDGGLHHLRRLGLPPHLLIGDLDSANAEDVHWAADNGAELRRYPREKDETDLELALQAALQTGSRRIVLAAALGGRLDQTLGNLFLLMRPELAGLDVRLEDGMEEVFLIREQTELRGRAGEIVSLLPLNGPAVGVKTRDLRFPLNDETLYPDKTRGISNEMTGESAGVSLRSGLLLCIHTRRH</sequence>
<evidence type="ECO:0000256" key="3">
    <source>
        <dbReference type="ARBA" id="ARBA00022777"/>
    </source>
</evidence>
<dbReference type="Proteomes" id="UP000055060">
    <property type="component" value="Unassembled WGS sequence"/>
</dbReference>
<dbReference type="InterPro" id="IPR007371">
    <property type="entry name" value="TPK_catalytic"/>
</dbReference>
<dbReference type="SUPFAM" id="SSF63999">
    <property type="entry name" value="Thiamin pyrophosphokinase, catalytic domain"/>
    <property type="match status" value="1"/>
</dbReference>
<keyword evidence="1" id="KW-0808">Transferase</keyword>